<keyword evidence="1" id="KW-0472">Membrane</keyword>
<dbReference type="Proteomes" id="UP000318010">
    <property type="component" value="Unassembled WGS sequence"/>
</dbReference>
<organism evidence="2 3">
    <name type="scientific">Mucilaginibacter achroorhodeus</name>
    <dbReference type="NCBI Taxonomy" id="2599294"/>
    <lineage>
        <taxon>Bacteria</taxon>
        <taxon>Pseudomonadati</taxon>
        <taxon>Bacteroidota</taxon>
        <taxon>Sphingobacteriia</taxon>
        <taxon>Sphingobacteriales</taxon>
        <taxon>Sphingobacteriaceae</taxon>
        <taxon>Mucilaginibacter</taxon>
    </lineage>
</organism>
<keyword evidence="1" id="KW-1133">Transmembrane helix</keyword>
<evidence type="ECO:0000256" key="1">
    <source>
        <dbReference type="SAM" id="Phobius"/>
    </source>
</evidence>
<dbReference type="EMBL" id="VOEI01000001">
    <property type="protein sequence ID" value="TWR27802.1"/>
    <property type="molecule type" value="Genomic_DNA"/>
</dbReference>
<dbReference type="InterPro" id="IPR019734">
    <property type="entry name" value="TPR_rpt"/>
</dbReference>
<evidence type="ECO:0000313" key="3">
    <source>
        <dbReference type="Proteomes" id="UP000318010"/>
    </source>
</evidence>
<dbReference type="SUPFAM" id="SSF48452">
    <property type="entry name" value="TPR-like"/>
    <property type="match status" value="1"/>
</dbReference>
<sequence>MANVPFVRGKIVWWYTIPQILLMLLLLWGFSQFATDGLDFIYAFIAYWAILYLLRWIIATEHRKGIAALKKNKYERALDHFNKSVAYFEHNAWIDKYRYITMFSSSRMGYREMGLCNIAFTLSQIGRGAEAKELYRKILSEYPDNGIAIASLKMMAAI</sequence>
<evidence type="ECO:0008006" key="4">
    <source>
        <dbReference type="Google" id="ProtNLM"/>
    </source>
</evidence>
<feature type="transmembrane region" description="Helical" evidence="1">
    <location>
        <begin position="12"/>
        <end position="34"/>
    </location>
</feature>
<dbReference type="Gene3D" id="1.25.40.10">
    <property type="entry name" value="Tetratricopeptide repeat domain"/>
    <property type="match status" value="1"/>
</dbReference>
<proteinExistence type="predicted"/>
<dbReference type="SMART" id="SM00028">
    <property type="entry name" value="TPR"/>
    <property type="match status" value="2"/>
</dbReference>
<name>A0A563U8U1_9SPHI</name>
<feature type="transmembrane region" description="Helical" evidence="1">
    <location>
        <begin position="40"/>
        <end position="58"/>
    </location>
</feature>
<gene>
    <name evidence="2" type="ORF">FPZ42_00895</name>
</gene>
<accession>A0A563U8U1</accession>
<dbReference type="OrthoDB" id="886912at2"/>
<keyword evidence="3" id="KW-1185">Reference proteome</keyword>
<reference evidence="2 3" key="1">
    <citation type="submission" date="2019-07" db="EMBL/GenBank/DDBJ databases">
        <authorList>
            <person name="Kim J."/>
        </authorList>
    </citation>
    <scope>NUCLEOTIDE SEQUENCE [LARGE SCALE GENOMIC DNA]</scope>
    <source>
        <strain evidence="2 3">MJ1a</strain>
    </source>
</reference>
<dbReference type="InterPro" id="IPR011990">
    <property type="entry name" value="TPR-like_helical_dom_sf"/>
</dbReference>
<protein>
    <recommendedName>
        <fullName evidence="4">Tetratricopeptide repeat protein</fullName>
    </recommendedName>
</protein>
<dbReference type="AlphaFoldDB" id="A0A563U8U1"/>
<evidence type="ECO:0000313" key="2">
    <source>
        <dbReference type="EMBL" id="TWR27802.1"/>
    </source>
</evidence>
<comment type="caution">
    <text evidence="2">The sequence shown here is derived from an EMBL/GenBank/DDBJ whole genome shotgun (WGS) entry which is preliminary data.</text>
</comment>
<dbReference type="RefSeq" id="WP_146268619.1">
    <property type="nucleotide sequence ID" value="NZ_VOEI01000001.1"/>
</dbReference>
<keyword evidence="1" id="KW-0812">Transmembrane</keyword>